<dbReference type="PANTHER" id="PTHR12722">
    <property type="entry name" value="XAP-5 PROTEIN-RELATED"/>
    <property type="match status" value="1"/>
</dbReference>
<dbReference type="PANTHER" id="PTHR12722:SF0">
    <property type="entry name" value="PROTEIN FAM50A"/>
    <property type="match status" value="1"/>
</dbReference>
<evidence type="ECO:0000256" key="3">
    <source>
        <dbReference type="SAM" id="MobiDB-lite"/>
    </source>
</evidence>
<dbReference type="InterPro" id="IPR035892">
    <property type="entry name" value="C2_domain_sf"/>
</dbReference>
<proteinExistence type="inferred from homology"/>
<sequence>MAQYKGPASESQRAMHLQKKRERHQEDIEIKRKKLSDELKVGKMESKFSSRIDQVDNDLKTSTVGLLTMEEMKTRQENALKEREKMLARKDLERQEEIQKNEKHKLELRLKRKSQIKTLSFNLDEDEEEDSDESTNSEKDEKLKPEDESESKSKDEGPKEIIDEGDEKSKKRLGKDPGVDTSFLPDVDRDEAENKLREELRQKWVEKQKALKDESINIVYSYWDGWGHRRSLTMKKGKTIYQFLQKALETLRPDFPDLKVVTADQLMYVKEDLIIPQTNSFYDFIVTKARGKSGPLFNFDVHDDVRLMSDHRLEKDESHAGKVVLRSWYERNKHIFPASRWEPYDPSKTYDKYTVGDALKKKLPAVHGVEMEDETEILIHLKIDEGRRFSSDCNKLVLKIRFMGWEWEEESSFDGPRPKWSLNNCLNPYPLNKFIERVKDNHLVIETVHPDHFHGISFLPLSSFYSALEAGHERILSDNYPYPIISFNDWIKVRDVLSEGSELGQLKVQLVAGSEQQIKNYIKFYGYDEQIIKSKDELLNTSDNFTSKEVSLISVDDKNRTNNPDDMSIDVTILEGKNLPYLKDRVKPLPNSYVSFENKFYSSIQFETCSPVWNFSVKGVPLKHDKKYQIVRLWHSNLNTSDEALGFAAIDLFPNGDKLESIDGWYNVIDLSGRLKAEIKVQIIPSKYISNNLKARLNLKNDLNQVCSLDFESLRLKDPLSNDIPDLGEIDWECVLNSDTGGDTRRTADGQSSIHLNKDS</sequence>
<dbReference type="PROSITE" id="PS50004">
    <property type="entry name" value="C2"/>
    <property type="match status" value="1"/>
</dbReference>
<keyword evidence="5" id="KW-1185">Reference proteome</keyword>
<accession>A0A7R8CVI2</accession>
<comment type="similarity">
    <text evidence="1">Belongs to the FAM50 family.</text>
</comment>
<dbReference type="InterPro" id="IPR048337">
    <property type="entry name" value="FAM50A/XAP5_C"/>
</dbReference>
<dbReference type="GO" id="GO:0005634">
    <property type="term" value="C:nucleus"/>
    <property type="evidence" value="ECO:0007669"/>
    <property type="project" value="InterPro"/>
</dbReference>
<dbReference type="OrthoDB" id="1562195at2759"/>
<dbReference type="Gene3D" id="2.60.40.150">
    <property type="entry name" value="C2 domain"/>
    <property type="match status" value="1"/>
</dbReference>
<feature type="compositionally biased region" description="Acidic residues" evidence="3">
    <location>
        <begin position="123"/>
        <end position="135"/>
    </location>
</feature>
<evidence type="ECO:0000313" key="4">
    <source>
        <dbReference type="EMBL" id="CAF2943527.1"/>
    </source>
</evidence>
<dbReference type="InterPro" id="IPR007005">
    <property type="entry name" value="XAP5"/>
</dbReference>
<dbReference type="Pfam" id="PF00168">
    <property type="entry name" value="C2"/>
    <property type="match status" value="1"/>
</dbReference>
<protein>
    <recommendedName>
        <fullName evidence="2">Protein FAM50 homolog</fullName>
    </recommendedName>
</protein>
<feature type="region of interest" description="Disordered" evidence="3">
    <location>
        <begin position="1"/>
        <end position="27"/>
    </location>
</feature>
<dbReference type="EMBL" id="HG994584">
    <property type="protein sequence ID" value="CAF2943527.1"/>
    <property type="molecule type" value="Genomic_DNA"/>
</dbReference>
<dbReference type="InterPro" id="IPR000008">
    <property type="entry name" value="C2_dom"/>
</dbReference>
<dbReference type="GO" id="GO:0006325">
    <property type="term" value="P:chromatin organization"/>
    <property type="evidence" value="ECO:0007669"/>
    <property type="project" value="TreeGrafter"/>
</dbReference>
<evidence type="ECO:0000256" key="2">
    <source>
        <dbReference type="ARBA" id="ARBA00016617"/>
    </source>
</evidence>
<dbReference type="Proteomes" id="UP000675881">
    <property type="component" value="Chromosome 5"/>
</dbReference>
<feature type="compositionally biased region" description="Basic and acidic residues" evidence="3">
    <location>
        <begin position="136"/>
        <end position="162"/>
    </location>
</feature>
<name>A0A7R8CVI2_LEPSM</name>
<organism evidence="4 5">
    <name type="scientific">Lepeophtheirus salmonis</name>
    <name type="common">Salmon louse</name>
    <name type="synonym">Caligus salmonis</name>
    <dbReference type="NCBI Taxonomy" id="72036"/>
    <lineage>
        <taxon>Eukaryota</taxon>
        <taxon>Metazoa</taxon>
        <taxon>Ecdysozoa</taxon>
        <taxon>Arthropoda</taxon>
        <taxon>Crustacea</taxon>
        <taxon>Multicrustacea</taxon>
        <taxon>Hexanauplia</taxon>
        <taxon>Copepoda</taxon>
        <taxon>Siphonostomatoida</taxon>
        <taxon>Caligidae</taxon>
        <taxon>Lepeophtheirus</taxon>
    </lineage>
</organism>
<reference evidence="4" key="1">
    <citation type="submission" date="2021-02" db="EMBL/GenBank/DDBJ databases">
        <authorList>
            <person name="Bekaert M."/>
        </authorList>
    </citation>
    <scope>NUCLEOTIDE SEQUENCE</scope>
    <source>
        <strain evidence="4">IoA-00</strain>
    </source>
</reference>
<dbReference type="SUPFAM" id="SSF49562">
    <property type="entry name" value="C2 domain (Calcium/lipid-binding domain, CaLB)"/>
    <property type="match status" value="1"/>
</dbReference>
<evidence type="ECO:0000313" key="5">
    <source>
        <dbReference type="Proteomes" id="UP000675881"/>
    </source>
</evidence>
<dbReference type="CDD" id="cd00030">
    <property type="entry name" value="C2"/>
    <property type="match status" value="1"/>
</dbReference>
<evidence type="ECO:0000256" key="1">
    <source>
        <dbReference type="ARBA" id="ARBA00009980"/>
    </source>
</evidence>
<feature type="compositionally biased region" description="Basic and acidic residues" evidence="3">
    <location>
        <begin position="74"/>
        <end position="109"/>
    </location>
</feature>
<gene>
    <name evidence="4" type="ORF">LSAA_10315</name>
</gene>
<dbReference type="Pfam" id="PF04921">
    <property type="entry name" value="XAP5"/>
    <property type="match status" value="1"/>
</dbReference>
<feature type="region of interest" description="Disordered" evidence="3">
    <location>
        <begin position="74"/>
        <end position="187"/>
    </location>
</feature>
<dbReference type="AlphaFoldDB" id="A0A7R8CVI2"/>